<feature type="compositionally biased region" description="Gly residues" evidence="1">
    <location>
        <begin position="74"/>
        <end position="83"/>
    </location>
</feature>
<feature type="signal peptide" evidence="2">
    <location>
        <begin position="1"/>
        <end position="20"/>
    </location>
</feature>
<dbReference type="GeneID" id="29115538"/>
<reference evidence="6" key="2">
    <citation type="journal article" date="2019" name="bioRxiv">
        <title>Genomics, evolutionary history and diagnostics of the Alternaria alternata species group including apple and Asian pear pathotypes.</title>
        <authorList>
            <person name="Armitage A.D."/>
            <person name="Cockerton H.M."/>
            <person name="Sreenivasaprasad S."/>
            <person name="Woodhall J.W."/>
            <person name="Lane C.R."/>
            <person name="Harrison R.J."/>
            <person name="Clarkson J.P."/>
        </authorList>
    </citation>
    <scope>NUCLEOTIDE SEQUENCE [LARGE SCALE GENOMIC DNA]</scope>
    <source>
        <strain evidence="6">FERA 1177</strain>
    </source>
</reference>
<evidence type="ECO:0000313" key="6">
    <source>
        <dbReference type="Proteomes" id="UP000291422"/>
    </source>
</evidence>
<dbReference type="VEuPathDB" id="FungiDB:CC77DRAFT_1098343"/>
<keyword evidence="2" id="KW-0732">Signal</keyword>
<dbReference type="RefSeq" id="XP_018381604.1">
    <property type="nucleotide sequence ID" value="XM_018529944.1"/>
</dbReference>
<feature type="region of interest" description="Disordered" evidence="1">
    <location>
        <begin position="61"/>
        <end position="83"/>
    </location>
</feature>
<gene>
    <name evidence="4" type="ORF">AA0117_g1789</name>
    <name evidence="3" type="ORF">CC77DRAFT_1098343</name>
</gene>
<reference evidence="4" key="3">
    <citation type="journal article" date="2019" name="J. ISSAAS">
        <title>Genomics, evolutionary history and diagnostics of the Alternaria alternata species group including apple and Asian pear pathotypes.</title>
        <authorList>
            <person name="Armitage A.D."/>
            <person name="Cockerton H.M."/>
            <person name="Sreenivasaprasad S."/>
            <person name="Woodhall J."/>
            <person name="Lane C."/>
            <person name="Harrison R.J."/>
            <person name="Clarkson J.P."/>
        </authorList>
    </citation>
    <scope>NUCLEOTIDE SEQUENCE</scope>
    <source>
        <strain evidence="4">FERA 1177</strain>
    </source>
</reference>
<evidence type="ECO:0000313" key="3">
    <source>
        <dbReference type="EMBL" id="OAG16183.1"/>
    </source>
</evidence>
<accession>A0A177D8U4</accession>
<dbReference type="AlphaFoldDB" id="A0A177D8U4"/>
<sequence>MKYSCLLVAALASLIPTVVAHKPRMMDPWAWKPTGPRCKYNEKGVYGCFGQPIGQEEKYPEDAGWRDTVPEGGRWPGTPGGHA</sequence>
<reference evidence="3 5" key="1">
    <citation type="submission" date="2016-05" db="EMBL/GenBank/DDBJ databases">
        <title>Comparative analysis of secretome profiles of manganese(II)-oxidizing ascomycete fungi.</title>
        <authorList>
            <consortium name="DOE Joint Genome Institute"/>
            <person name="Zeiner C.A."/>
            <person name="Purvine S.O."/>
            <person name="Zink E.M."/>
            <person name="Wu S."/>
            <person name="Pasa-Tolic L."/>
            <person name="Chaput D.L."/>
            <person name="Haridas S."/>
            <person name="Grigoriev I.V."/>
            <person name="Santelli C.M."/>
            <person name="Hansel C.M."/>
        </authorList>
    </citation>
    <scope>NUCLEOTIDE SEQUENCE [LARGE SCALE GENOMIC DNA]</scope>
    <source>
        <strain evidence="3 5">SRC1lrK2f</strain>
    </source>
</reference>
<dbReference type="Proteomes" id="UP000291422">
    <property type="component" value="Unassembled WGS sequence"/>
</dbReference>
<dbReference type="EMBL" id="PDXD01000001">
    <property type="protein sequence ID" value="RYN84338.1"/>
    <property type="molecule type" value="Genomic_DNA"/>
</dbReference>
<proteinExistence type="predicted"/>
<organism evidence="3 5">
    <name type="scientific">Alternaria alternata</name>
    <name type="common">Alternaria rot fungus</name>
    <name type="synonym">Torula alternata</name>
    <dbReference type="NCBI Taxonomy" id="5599"/>
    <lineage>
        <taxon>Eukaryota</taxon>
        <taxon>Fungi</taxon>
        <taxon>Dikarya</taxon>
        <taxon>Ascomycota</taxon>
        <taxon>Pezizomycotina</taxon>
        <taxon>Dothideomycetes</taxon>
        <taxon>Pleosporomycetidae</taxon>
        <taxon>Pleosporales</taxon>
        <taxon>Pleosporineae</taxon>
        <taxon>Pleosporaceae</taxon>
        <taxon>Alternaria</taxon>
        <taxon>Alternaria sect. Alternaria</taxon>
        <taxon>Alternaria alternata complex</taxon>
    </lineage>
</organism>
<evidence type="ECO:0000256" key="2">
    <source>
        <dbReference type="SAM" id="SignalP"/>
    </source>
</evidence>
<dbReference type="EMBL" id="KV441490">
    <property type="protein sequence ID" value="OAG16183.1"/>
    <property type="molecule type" value="Genomic_DNA"/>
</dbReference>
<dbReference type="Proteomes" id="UP000077248">
    <property type="component" value="Unassembled WGS sequence"/>
</dbReference>
<name>A0A177D8U4_ALTAL</name>
<evidence type="ECO:0000256" key="1">
    <source>
        <dbReference type="SAM" id="MobiDB-lite"/>
    </source>
</evidence>
<protein>
    <submittedName>
        <fullName evidence="3">Uncharacterized protein</fullName>
    </submittedName>
</protein>
<feature type="chain" id="PRO_5040569639" evidence="2">
    <location>
        <begin position="21"/>
        <end position="83"/>
    </location>
</feature>
<evidence type="ECO:0000313" key="4">
    <source>
        <dbReference type="EMBL" id="RYN84338.1"/>
    </source>
</evidence>
<keyword evidence="5" id="KW-1185">Reference proteome</keyword>
<evidence type="ECO:0000313" key="5">
    <source>
        <dbReference type="Proteomes" id="UP000077248"/>
    </source>
</evidence>
<dbReference type="KEGG" id="aalt:CC77DRAFT_1098343"/>